<reference evidence="2" key="1">
    <citation type="submission" date="2021-05" db="EMBL/GenBank/DDBJ databases">
        <title>Complete genome sequence of the cellulolytic planctomycete Telmatocola sphagniphila SP2T and characterization of the first cellulase from planctomycetes.</title>
        <authorList>
            <person name="Rakitin A.L."/>
            <person name="Beletsky A.V."/>
            <person name="Naumoff D.G."/>
            <person name="Kulichevskaya I.S."/>
            <person name="Mardanov A.V."/>
            <person name="Ravin N.V."/>
            <person name="Dedysh S.N."/>
        </authorList>
    </citation>
    <scope>NUCLEOTIDE SEQUENCE</scope>
    <source>
        <strain evidence="2">SP2T</strain>
    </source>
</reference>
<dbReference type="EMBL" id="CP074694">
    <property type="protein sequence ID" value="QVL33490.1"/>
    <property type="molecule type" value="Genomic_DNA"/>
</dbReference>
<evidence type="ECO:0000313" key="2">
    <source>
        <dbReference type="EMBL" id="QVL33490.1"/>
    </source>
</evidence>
<organism evidence="2 3">
    <name type="scientific">Telmatocola sphagniphila</name>
    <dbReference type="NCBI Taxonomy" id="1123043"/>
    <lineage>
        <taxon>Bacteria</taxon>
        <taxon>Pseudomonadati</taxon>
        <taxon>Planctomycetota</taxon>
        <taxon>Planctomycetia</taxon>
        <taxon>Gemmatales</taxon>
        <taxon>Gemmataceae</taxon>
    </lineage>
</organism>
<dbReference type="AlphaFoldDB" id="A0A8E6EW11"/>
<evidence type="ECO:0008006" key="4">
    <source>
        <dbReference type="Google" id="ProtNLM"/>
    </source>
</evidence>
<dbReference type="Proteomes" id="UP000676194">
    <property type="component" value="Chromosome"/>
</dbReference>
<feature type="compositionally biased region" description="Low complexity" evidence="1">
    <location>
        <begin position="138"/>
        <end position="160"/>
    </location>
</feature>
<dbReference type="RefSeq" id="WP_213498379.1">
    <property type="nucleotide sequence ID" value="NZ_CP074694.1"/>
</dbReference>
<sequence>MFAILCSSLLAFVGQTPTPSQTEKATDSTSLDGTWTVLCLEKDGQPVSELKDKQVTIKNNVITCHDNQSHFKTMKIQFEPHGMVQVWEAKDGTTGANQNNNANTNETTYKEAKSGTFVMAKDFLAICVHGDKDKDGTSRNNGTNGTNSNQSSSSYRPSNKSVCTVVLKRMDGK</sequence>
<name>A0A8E6EW11_9BACT</name>
<feature type="region of interest" description="Disordered" evidence="1">
    <location>
        <begin position="134"/>
        <end position="160"/>
    </location>
</feature>
<proteinExistence type="predicted"/>
<protein>
    <recommendedName>
        <fullName evidence="4">TIGR03067 domain-containing protein</fullName>
    </recommendedName>
</protein>
<evidence type="ECO:0000313" key="3">
    <source>
        <dbReference type="Proteomes" id="UP000676194"/>
    </source>
</evidence>
<accession>A0A8E6EW11</accession>
<keyword evidence="3" id="KW-1185">Reference proteome</keyword>
<evidence type="ECO:0000256" key="1">
    <source>
        <dbReference type="SAM" id="MobiDB-lite"/>
    </source>
</evidence>
<gene>
    <name evidence="2" type="ORF">KIH39_06150</name>
</gene>
<dbReference type="KEGG" id="tsph:KIH39_06150"/>